<name>A0A2S3UVB6_9HYPH</name>
<protein>
    <recommendedName>
        <fullName evidence="4">YARHG domain-containing protein</fullName>
    </recommendedName>
</protein>
<keyword evidence="1" id="KW-0732">Signal</keyword>
<evidence type="ECO:0000313" key="3">
    <source>
        <dbReference type="Proteomes" id="UP000236959"/>
    </source>
</evidence>
<gene>
    <name evidence="2" type="ORF">CLV41_10472</name>
</gene>
<organism evidence="2 3">
    <name type="scientific">Roseibium marinum</name>
    <dbReference type="NCBI Taxonomy" id="281252"/>
    <lineage>
        <taxon>Bacteria</taxon>
        <taxon>Pseudomonadati</taxon>
        <taxon>Pseudomonadota</taxon>
        <taxon>Alphaproteobacteria</taxon>
        <taxon>Hyphomicrobiales</taxon>
        <taxon>Stappiaceae</taxon>
        <taxon>Roseibium</taxon>
    </lineage>
</organism>
<evidence type="ECO:0000256" key="1">
    <source>
        <dbReference type="SAM" id="SignalP"/>
    </source>
</evidence>
<dbReference type="Proteomes" id="UP000236959">
    <property type="component" value="Unassembled WGS sequence"/>
</dbReference>
<proteinExistence type="predicted"/>
<dbReference type="EMBL" id="PPCN01000004">
    <property type="protein sequence ID" value="POF31510.1"/>
    <property type="molecule type" value="Genomic_DNA"/>
</dbReference>
<feature type="signal peptide" evidence="1">
    <location>
        <begin position="1"/>
        <end position="31"/>
    </location>
</feature>
<feature type="chain" id="PRO_5015727641" description="YARHG domain-containing protein" evidence="1">
    <location>
        <begin position="32"/>
        <end position="110"/>
    </location>
</feature>
<keyword evidence="3" id="KW-1185">Reference proteome</keyword>
<accession>A0A2S3UVB6</accession>
<dbReference type="OrthoDB" id="7678568at2"/>
<sequence length="110" mass="12694">MKQILRRYRREVLRHVYALLAAALTVFPVAAQSFSTNPANFPGMTCQQLWYIEQEVLAEGRVCLQSERARRAFRRAKRCISSDETILPKKTRDYLEQLRSAARNKGCAGF</sequence>
<evidence type="ECO:0000313" key="2">
    <source>
        <dbReference type="EMBL" id="POF31510.1"/>
    </source>
</evidence>
<dbReference type="RefSeq" id="WP_103222443.1">
    <property type="nucleotide sequence ID" value="NZ_PPCN01000004.1"/>
</dbReference>
<evidence type="ECO:0008006" key="4">
    <source>
        <dbReference type="Google" id="ProtNLM"/>
    </source>
</evidence>
<comment type="caution">
    <text evidence="2">The sequence shown here is derived from an EMBL/GenBank/DDBJ whole genome shotgun (WGS) entry which is preliminary data.</text>
</comment>
<reference evidence="2 3" key="1">
    <citation type="submission" date="2018-01" db="EMBL/GenBank/DDBJ databases">
        <title>Genomic Encyclopedia of Archaeal and Bacterial Type Strains, Phase II (KMG-II): from individual species to whole genera.</title>
        <authorList>
            <person name="Goeker M."/>
        </authorList>
    </citation>
    <scope>NUCLEOTIDE SEQUENCE [LARGE SCALE GENOMIC DNA]</scope>
    <source>
        <strain evidence="2 3">DSM 17023</strain>
    </source>
</reference>
<dbReference type="AlphaFoldDB" id="A0A2S3UVB6"/>